<gene>
    <name evidence="3" type="ORF">ACFS25_06960</name>
</gene>
<dbReference type="InterPro" id="IPR029058">
    <property type="entry name" value="AB_hydrolase_fold"/>
</dbReference>
<dbReference type="PANTHER" id="PTHR46118">
    <property type="entry name" value="PROTEIN ABHD11"/>
    <property type="match status" value="1"/>
</dbReference>
<dbReference type="GO" id="GO:0016787">
    <property type="term" value="F:hydrolase activity"/>
    <property type="evidence" value="ECO:0007669"/>
    <property type="project" value="UniProtKB-KW"/>
</dbReference>
<keyword evidence="4" id="KW-1185">Reference proteome</keyword>
<dbReference type="Gene3D" id="3.40.50.1820">
    <property type="entry name" value="alpha/beta hydrolase"/>
    <property type="match status" value="1"/>
</dbReference>
<proteinExistence type="predicted"/>
<dbReference type="InterPro" id="IPR000073">
    <property type="entry name" value="AB_hydrolase_1"/>
</dbReference>
<protein>
    <submittedName>
        <fullName evidence="3">Alpha/beta fold hydrolase</fullName>
    </submittedName>
</protein>
<dbReference type="PANTHER" id="PTHR46118:SF4">
    <property type="entry name" value="PROTEIN ABHD11"/>
    <property type="match status" value="1"/>
</dbReference>
<name>A0ABW6ADL1_9BACT</name>
<dbReference type="PRINTS" id="PR00412">
    <property type="entry name" value="EPOXHYDRLASE"/>
</dbReference>
<dbReference type="SUPFAM" id="SSF53474">
    <property type="entry name" value="alpha/beta-Hydrolases"/>
    <property type="match status" value="1"/>
</dbReference>
<keyword evidence="1 3" id="KW-0378">Hydrolase</keyword>
<comment type="caution">
    <text evidence="3">The sequence shown here is derived from an EMBL/GenBank/DDBJ whole genome shotgun (WGS) entry which is preliminary data.</text>
</comment>
<sequence>MKLFFRQTGETGPAIVILHGIFGSSDNWLTISKTIAARGYRVFALDQRNHGQSPRADEQDYQSMAADLREFLIDQGLENPILVGHSMGGKTVMQYVMTYRNDGPPPRFSKLVVVDIAPKFYPIHHADLIRGLKAIDLLGIKGRNEADAILQQYEPSLPVRQFLLKNLYRTEQGVFDWRINLPIIERELHTVGEELTNPHIVTDPTLFIRGSESPYILDEDIPGIKRIFPNAQIEIIQGAGHWVQAEKPVEFVEVLMKFIQG</sequence>
<evidence type="ECO:0000259" key="2">
    <source>
        <dbReference type="Pfam" id="PF00561"/>
    </source>
</evidence>
<dbReference type="InterPro" id="IPR000639">
    <property type="entry name" value="Epox_hydrolase-like"/>
</dbReference>
<reference evidence="4" key="1">
    <citation type="journal article" date="2019" name="Int. J. Syst. Evol. Microbiol.">
        <title>The Global Catalogue of Microorganisms (GCM) 10K type strain sequencing project: providing services to taxonomists for standard genome sequencing and annotation.</title>
        <authorList>
            <consortium name="The Broad Institute Genomics Platform"/>
            <consortium name="The Broad Institute Genome Sequencing Center for Infectious Disease"/>
            <person name="Wu L."/>
            <person name="Ma J."/>
        </authorList>
    </citation>
    <scope>NUCLEOTIDE SEQUENCE [LARGE SCALE GENOMIC DNA]</scope>
    <source>
        <strain evidence="4">KCTC 52490</strain>
    </source>
</reference>
<evidence type="ECO:0000313" key="3">
    <source>
        <dbReference type="EMBL" id="MFD2933516.1"/>
    </source>
</evidence>
<evidence type="ECO:0000256" key="1">
    <source>
        <dbReference type="ARBA" id="ARBA00022801"/>
    </source>
</evidence>
<feature type="domain" description="AB hydrolase-1" evidence="2">
    <location>
        <begin position="13"/>
        <end position="118"/>
    </location>
</feature>
<accession>A0ABW6ADL1</accession>
<dbReference type="RefSeq" id="WP_381497930.1">
    <property type="nucleotide sequence ID" value="NZ_JBHUOM010000002.1"/>
</dbReference>
<evidence type="ECO:0000313" key="4">
    <source>
        <dbReference type="Proteomes" id="UP001597512"/>
    </source>
</evidence>
<dbReference type="PRINTS" id="PR00111">
    <property type="entry name" value="ABHYDROLASE"/>
</dbReference>
<dbReference type="EMBL" id="JBHUOM010000002">
    <property type="protein sequence ID" value="MFD2933516.1"/>
    <property type="molecule type" value="Genomic_DNA"/>
</dbReference>
<dbReference type="Pfam" id="PF00561">
    <property type="entry name" value="Abhydrolase_1"/>
    <property type="match status" value="1"/>
</dbReference>
<dbReference type="Proteomes" id="UP001597512">
    <property type="component" value="Unassembled WGS sequence"/>
</dbReference>
<organism evidence="3 4">
    <name type="scientific">Spirosoma flavum</name>
    <dbReference type="NCBI Taxonomy" id="2048557"/>
    <lineage>
        <taxon>Bacteria</taxon>
        <taxon>Pseudomonadati</taxon>
        <taxon>Bacteroidota</taxon>
        <taxon>Cytophagia</taxon>
        <taxon>Cytophagales</taxon>
        <taxon>Cytophagaceae</taxon>
        <taxon>Spirosoma</taxon>
    </lineage>
</organism>